<protein>
    <recommendedName>
        <fullName evidence="3">NmrA family transcriptional regulator</fullName>
    </recommendedName>
</protein>
<evidence type="ECO:0000313" key="1">
    <source>
        <dbReference type="EMBL" id="GAA3800189.1"/>
    </source>
</evidence>
<proteinExistence type="predicted"/>
<keyword evidence="2" id="KW-1185">Reference proteome</keyword>
<evidence type="ECO:0008006" key="3">
    <source>
        <dbReference type="Google" id="ProtNLM"/>
    </source>
</evidence>
<dbReference type="RefSeq" id="WP_275778111.1">
    <property type="nucleotide sequence ID" value="NZ_BAABDE010000017.1"/>
</dbReference>
<reference evidence="2" key="1">
    <citation type="journal article" date="2019" name="Int. J. Syst. Evol. Microbiol.">
        <title>The Global Catalogue of Microorganisms (GCM) 10K type strain sequencing project: providing services to taxonomists for standard genome sequencing and annotation.</title>
        <authorList>
            <consortium name="The Broad Institute Genomics Platform"/>
            <consortium name="The Broad Institute Genome Sequencing Center for Infectious Disease"/>
            <person name="Wu L."/>
            <person name="Ma J."/>
        </authorList>
    </citation>
    <scope>NUCLEOTIDE SEQUENCE [LARGE SCALE GENOMIC DNA]</scope>
    <source>
        <strain evidence="2">JCM 17138</strain>
    </source>
</reference>
<accession>A0ABP7HR72</accession>
<organism evidence="1 2">
    <name type="scientific">Streptomyces coacervatus</name>
    <dbReference type="NCBI Taxonomy" id="647381"/>
    <lineage>
        <taxon>Bacteria</taxon>
        <taxon>Bacillati</taxon>
        <taxon>Actinomycetota</taxon>
        <taxon>Actinomycetes</taxon>
        <taxon>Kitasatosporales</taxon>
        <taxon>Streptomycetaceae</taxon>
        <taxon>Streptomyces</taxon>
    </lineage>
</organism>
<dbReference type="Proteomes" id="UP001501009">
    <property type="component" value="Unassembled WGS sequence"/>
</dbReference>
<evidence type="ECO:0000313" key="2">
    <source>
        <dbReference type="Proteomes" id="UP001501009"/>
    </source>
</evidence>
<comment type="caution">
    <text evidence="1">The sequence shown here is derived from an EMBL/GenBank/DDBJ whole genome shotgun (WGS) entry which is preliminary data.</text>
</comment>
<gene>
    <name evidence="1" type="ORF">GCM10022403_038110</name>
</gene>
<name>A0ABP7HR72_9ACTN</name>
<dbReference type="EMBL" id="BAABDE010000017">
    <property type="protein sequence ID" value="GAA3800189.1"/>
    <property type="molecule type" value="Genomic_DNA"/>
</dbReference>
<sequence length="54" mass="5860">MARYGFPPEVVDAIMQRTLGSDRGAEVLPTVEKVGRRPRTFAEWAGAHVAAFSG</sequence>